<feature type="domain" description="WGR" evidence="1">
    <location>
        <begin position="1"/>
        <end position="91"/>
    </location>
</feature>
<dbReference type="SUPFAM" id="SSF48371">
    <property type="entry name" value="ARM repeat"/>
    <property type="match status" value="1"/>
</dbReference>
<dbReference type="InterPro" id="IPR016024">
    <property type="entry name" value="ARM-type_fold"/>
</dbReference>
<dbReference type="CDD" id="cd07998">
    <property type="entry name" value="WGR_DNA_ligase"/>
    <property type="match status" value="1"/>
</dbReference>
<sequence>MKLIRQVILYFKEGNSDKVYEIDLCEVNGNKFVVNFRYGRRGVPLKEGTKTEQGVDRLKAESIFNNLESEKMAKGYRRSEAQSDLSVCRELTPQKEAVPLPVSDIQSLPEGREKAILLRLKNAVEGNRQSGKSWRLSRVVWRAGDLKIKDAAPYIIHLCYQGDSIHQYSCVWALGRIGDPVALPLVKELTAKGTPVVKRMAWDVLLHLSGGEARENVLEHHFNSIVEPIKNAVKENKLPALKNLLRERVLEQSQTDYKVVEHLYAISVETKWIKEPLLEIISEMPCKPGYFKHLRHLYKLAEFRDDFELLGILATKFERQPEFFSNNILYKGQKKYITELETYINTVEELKKKNSTLAYSNKTRYYFRNRSLKRLDNFGKLNDPAYVKMATGILLSYNGETDYRRAYSDYYYVWSRNNYQRQERKYPENAHATLLLKILKGDSATLKLTSSFIWQVVHPVAQALKSNTQTPPQSSASEASGGLFKKIIGFFGSKKEEPKPELPKTVENPKPEIEKSPIPYLQLWNQLPQAFIQLLVKAKMNEVHVFALSRLKAHPEYHLLKDKIDNNILTLLLRSGFDIPANFGFDLAKERYNPSQPDLDLIKAVLAGRIPEGRNLAKEWISGCANTCFSNSEWVSEVLFNPYEDVRSWLADQLKHQYFSPSQAEVICGRVIVKILATENTDEHNNIVRHATEIVLNQFATALLSINNTVIEDLIKHVLPAAQVFGLNLLLLKKDSINYDTISSEVFKALINNPAEDVRETAVTLLEKLSVKELLNRQELVISCSISPFSNVRIASQKVIAKLANENAEFGVNVVNYLLPLLLRKEPFEGFHQDISSALQNTLINHVKDANKELVLKLVYSNYIPTQEFGIAILNKYVDASEFTIRQIIALGNHETLTVREWCWQYFKENIARIKYERDETIRLLDSDWEDTRIFAKVYFKEHFTEKDWSIEALVGIADSVRPDIEAYGRALITLFFNEEANDAYLIKLSQHPSVKMQLFATNYLERYAIDNLSKLEQLSYYFKSVLTRVNKARTAKNRIFKFLLTEGVKSEAAARFVAGIITDISATVSIEDKAKCIEILHAIHKIYHVETPVQFKPILIHKAI</sequence>
<dbReference type="Proteomes" id="UP001210231">
    <property type="component" value="Unassembled WGS sequence"/>
</dbReference>
<name>A0ABT4ULU7_9BACT</name>
<comment type="caution">
    <text evidence="2">The sequence shown here is derived from an EMBL/GenBank/DDBJ whole genome shotgun (WGS) entry which is preliminary data.</text>
</comment>
<dbReference type="PROSITE" id="PS51977">
    <property type="entry name" value="WGR"/>
    <property type="match status" value="1"/>
</dbReference>
<proteinExistence type="predicted"/>
<dbReference type="InterPro" id="IPR011989">
    <property type="entry name" value="ARM-like"/>
</dbReference>
<dbReference type="EMBL" id="JAQGEF010000017">
    <property type="protein sequence ID" value="MDA3615775.1"/>
    <property type="molecule type" value="Genomic_DNA"/>
</dbReference>
<evidence type="ECO:0000313" key="2">
    <source>
        <dbReference type="EMBL" id="MDA3615775.1"/>
    </source>
</evidence>
<accession>A0ABT4ULU7</accession>
<protein>
    <submittedName>
        <fullName evidence="2">WGR domain-containing protein</fullName>
    </submittedName>
</protein>
<evidence type="ECO:0000313" key="3">
    <source>
        <dbReference type="Proteomes" id="UP001210231"/>
    </source>
</evidence>
<dbReference type="Gene3D" id="1.25.10.10">
    <property type="entry name" value="Leucine-rich Repeat Variant"/>
    <property type="match status" value="1"/>
</dbReference>
<keyword evidence="3" id="KW-1185">Reference proteome</keyword>
<dbReference type="RefSeq" id="WP_407032103.1">
    <property type="nucleotide sequence ID" value="NZ_JAQGEF010000017.1"/>
</dbReference>
<organism evidence="2 3">
    <name type="scientific">Polluticaenibacter yanchengensis</name>
    <dbReference type="NCBI Taxonomy" id="3014562"/>
    <lineage>
        <taxon>Bacteria</taxon>
        <taxon>Pseudomonadati</taxon>
        <taxon>Bacteroidota</taxon>
        <taxon>Chitinophagia</taxon>
        <taxon>Chitinophagales</taxon>
        <taxon>Chitinophagaceae</taxon>
        <taxon>Polluticaenibacter</taxon>
    </lineage>
</organism>
<reference evidence="2 3" key="1">
    <citation type="submission" date="2022-12" db="EMBL/GenBank/DDBJ databases">
        <title>Chitinophagaceae gen. sp. nov., a new member of the family Chitinophagaceae, isolated from soil in a chemical factory.</title>
        <authorList>
            <person name="Ke Z."/>
        </authorList>
    </citation>
    <scope>NUCLEOTIDE SEQUENCE [LARGE SCALE GENOMIC DNA]</scope>
    <source>
        <strain evidence="2 3">LY-5</strain>
    </source>
</reference>
<gene>
    <name evidence="2" type="ORF">O3P16_13230</name>
</gene>
<dbReference type="Gene3D" id="2.20.140.10">
    <property type="entry name" value="WGR domain"/>
    <property type="match status" value="1"/>
</dbReference>
<evidence type="ECO:0000259" key="1">
    <source>
        <dbReference type="PROSITE" id="PS51977"/>
    </source>
</evidence>
<dbReference type="InterPro" id="IPR008893">
    <property type="entry name" value="WGR_domain"/>
</dbReference>
<dbReference type="Pfam" id="PF05406">
    <property type="entry name" value="WGR"/>
    <property type="match status" value="1"/>
</dbReference>